<dbReference type="PANTHER" id="PTHR14237">
    <property type="entry name" value="MOLYBDOPTERIN COFACTOR SULFURASE MOSC"/>
    <property type="match status" value="1"/>
</dbReference>
<evidence type="ECO:0000256" key="4">
    <source>
        <dbReference type="HAMAP-Rule" id="MF_03050"/>
    </source>
</evidence>
<dbReference type="InterPro" id="IPR000192">
    <property type="entry name" value="Aminotrans_V_dom"/>
</dbReference>
<keyword evidence="1 4" id="KW-0808">Transferase</keyword>
<dbReference type="HAMAP" id="MF_03050">
    <property type="entry name" value="MOCOS"/>
    <property type="match status" value="1"/>
</dbReference>
<proteinExistence type="inferred from homology"/>
<dbReference type="SUPFAM" id="SSF50800">
    <property type="entry name" value="PK beta-barrel domain-like"/>
    <property type="match status" value="1"/>
</dbReference>
<dbReference type="AlphaFoldDB" id="A0AAV1TH54"/>
<dbReference type="GO" id="GO:0008265">
    <property type="term" value="F:molybdenum cofactor sulfurtransferase activity"/>
    <property type="evidence" value="ECO:0007669"/>
    <property type="project" value="UniProtKB-UniRule"/>
</dbReference>
<dbReference type="InterPro" id="IPR015421">
    <property type="entry name" value="PyrdxlP-dep_Trfase_major"/>
</dbReference>
<reference evidence="7" key="1">
    <citation type="submission" date="2024-01" db="EMBL/GenBank/DDBJ databases">
        <authorList>
            <person name="Webb A."/>
        </authorList>
    </citation>
    <scope>NUCLEOTIDE SEQUENCE</scope>
    <source>
        <strain evidence="7">Pm1</strain>
    </source>
</reference>
<name>A0AAV1TH54_9STRA</name>
<dbReference type="InterPro" id="IPR011037">
    <property type="entry name" value="Pyrv_Knase-like_insert_dom_sf"/>
</dbReference>
<dbReference type="Pfam" id="PF03473">
    <property type="entry name" value="MOSC"/>
    <property type="match status" value="1"/>
</dbReference>
<organism evidence="7 8">
    <name type="scientific">Peronospora matthiolae</name>
    <dbReference type="NCBI Taxonomy" id="2874970"/>
    <lineage>
        <taxon>Eukaryota</taxon>
        <taxon>Sar</taxon>
        <taxon>Stramenopiles</taxon>
        <taxon>Oomycota</taxon>
        <taxon>Peronosporomycetes</taxon>
        <taxon>Peronosporales</taxon>
        <taxon>Peronosporaceae</taxon>
        <taxon>Peronospora</taxon>
    </lineage>
</organism>
<evidence type="ECO:0000256" key="2">
    <source>
        <dbReference type="ARBA" id="ARBA00022898"/>
    </source>
</evidence>
<evidence type="ECO:0000256" key="3">
    <source>
        <dbReference type="ARBA" id="ARBA00023150"/>
    </source>
</evidence>
<dbReference type="SUPFAM" id="SSF141673">
    <property type="entry name" value="MOSC N-terminal domain-like"/>
    <property type="match status" value="1"/>
</dbReference>
<dbReference type="EMBL" id="CAKLBY020000047">
    <property type="protein sequence ID" value="CAK7918213.1"/>
    <property type="molecule type" value="Genomic_DNA"/>
</dbReference>
<dbReference type="GO" id="GO:0030151">
    <property type="term" value="F:molybdenum ion binding"/>
    <property type="evidence" value="ECO:0007669"/>
    <property type="project" value="UniProtKB-UniRule"/>
</dbReference>
<comment type="function">
    <text evidence="4">Sulfurates the molybdenum cofactor. Sulfation of molybdenum is essential for xanthine dehydrogenase (XDH) and aldehyde oxidase (ADO) enzymes in which molybdenum cofactor is liganded by 1 oxygen and 1 sulfur atom in active form.</text>
</comment>
<feature type="modified residue" description="N6-(pyridoxal phosphate)lysine" evidence="4">
    <location>
        <position position="316"/>
    </location>
</feature>
<accession>A0AAV1TH54</accession>
<dbReference type="GO" id="GO:0030170">
    <property type="term" value="F:pyridoxal phosphate binding"/>
    <property type="evidence" value="ECO:0007669"/>
    <property type="project" value="UniProtKB-UniRule"/>
</dbReference>
<feature type="active site" evidence="4">
    <location>
        <position position="480"/>
    </location>
</feature>
<dbReference type="PROSITE" id="PS51340">
    <property type="entry name" value="MOSC"/>
    <property type="match status" value="1"/>
</dbReference>
<dbReference type="InterPro" id="IPR015424">
    <property type="entry name" value="PyrdxlP-dep_Trfase"/>
</dbReference>
<keyword evidence="3 4" id="KW-0501">Molybdenum cofactor biosynthesis</keyword>
<evidence type="ECO:0000256" key="5">
    <source>
        <dbReference type="SAM" id="MobiDB-lite"/>
    </source>
</evidence>
<dbReference type="EC" id="2.8.1.9" evidence="4"/>
<dbReference type="PANTHER" id="PTHR14237:SF80">
    <property type="entry name" value="MOLYBDENUM COFACTOR SULFURASE"/>
    <property type="match status" value="1"/>
</dbReference>
<evidence type="ECO:0000313" key="7">
    <source>
        <dbReference type="EMBL" id="CAK7918213.1"/>
    </source>
</evidence>
<dbReference type="InterPro" id="IPR015422">
    <property type="entry name" value="PyrdxlP-dep_Trfase_small"/>
</dbReference>
<sequence length="902" mass="98686">MLEVRATSVEGGSQQDRGDEEAPNQQLRSISAAMTPRATADQMPDDDNAATIDMDKTTFVTESNGAYGYGGHATLRIDEMRRNEFPQLQQRVHLDHAGATTYAQTQLDAVFQELQRGLFTNPHSATHRSNVASTTTAQIEHVRRHVLAFFSASEEEYTLIFTAGATAALKLVGESFPWTPDSTFAYSMDSHTSVLGIREYAAAQASTIQCVGLKALEQLERGTANSQQRSVDAACSQPQSDAASTSLFAFPAECNFSGTRHNFNAIVDQVRAGRWKSSTNKNTRWMVLVDAAKYAATHRLDLSTHHPDFVVLSFYKLFGYPTGLGALVMRKSAMSHLKKPYHGGGTVQSISAERNYFVPRGTADESDMSSRFADGTQSFLSILALRHGFEQIEKLGMASISAHTAALRTLLVGKLTALKHWNARPICKIYGNHSSNSTADEQGPIVACNFLRPDGSYVGYSEVHKLADIHDILLRTGCFCNPGACQHYLGLQDSDLMSNIAAGHVCGDDIDVVNGLPTGAVRLSFGYMTTFEDIAAFVEFVSNYFTCKTPPASPTPSSMSVSLAPEPVSKRRYLCKITLFPIKSCSGMGVDAWPIGSRGLLFDREFAIVDVSTGKALTLKALPELCFIVPVVDLEREILTISYRPPDENSMSWQSAVSPSSLTISLRADVPTIQHNNERDSRSMCVCDSKFKGRDEGSDVSQWLSSCLGRPCTLVRVANDHVRTSRSKPTINANATATNQRLEGPTTTSQVPHPPSIGFANQAQYLLISRQSVAHFNAKLAASNVSMSINEDAFRANLIVDGCTESFEEDQWHRVRLGDSVFDVSGPCSRCTIINLDPHTGQFQRQPLQVLSSYRRQRSSIFFGQYLASTSETGWLHVGDDVEVDAGAAASQTRVLDPLQKR</sequence>
<comment type="caution">
    <text evidence="7">The sequence shown here is derived from an EMBL/GenBank/DDBJ whole genome shotgun (WGS) entry which is preliminary data.</text>
</comment>
<dbReference type="InterPro" id="IPR005303">
    <property type="entry name" value="MOCOS_middle"/>
</dbReference>
<dbReference type="Pfam" id="PF00266">
    <property type="entry name" value="Aminotran_5"/>
    <property type="match status" value="1"/>
</dbReference>
<dbReference type="GO" id="GO:0006777">
    <property type="term" value="P:Mo-molybdopterin cofactor biosynthetic process"/>
    <property type="evidence" value="ECO:0007669"/>
    <property type="project" value="UniProtKB-UniRule"/>
</dbReference>
<dbReference type="Gene3D" id="3.90.1150.10">
    <property type="entry name" value="Aspartate Aminotransferase, domain 1"/>
    <property type="match status" value="1"/>
</dbReference>
<comment type="similarity">
    <text evidence="4">Belongs to the class-V pyridoxal-phosphate-dependent aminotransferase family. MOCOS subfamily.</text>
</comment>
<comment type="catalytic activity">
    <reaction evidence="4">
        <text>Mo-molybdopterin + L-cysteine + AH2 = thio-Mo-molybdopterin + L-alanine + A + H2O</text>
        <dbReference type="Rhea" id="RHEA:42636"/>
        <dbReference type="ChEBI" id="CHEBI:13193"/>
        <dbReference type="ChEBI" id="CHEBI:15377"/>
        <dbReference type="ChEBI" id="CHEBI:17499"/>
        <dbReference type="ChEBI" id="CHEBI:35235"/>
        <dbReference type="ChEBI" id="CHEBI:57972"/>
        <dbReference type="ChEBI" id="CHEBI:71302"/>
        <dbReference type="ChEBI" id="CHEBI:82685"/>
        <dbReference type="EC" id="2.8.1.9"/>
    </reaction>
</comment>
<gene>
    <name evidence="7" type="ORF">PM001_LOCUS5748</name>
</gene>
<dbReference type="GO" id="GO:0016829">
    <property type="term" value="F:lyase activity"/>
    <property type="evidence" value="ECO:0007669"/>
    <property type="project" value="UniProtKB-UniRule"/>
</dbReference>
<evidence type="ECO:0000259" key="6">
    <source>
        <dbReference type="PROSITE" id="PS51340"/>
    </source>
</evidence>
<dbReference type="Pfam" id="PF03476">
    <property type="entry name" value="MOSC_N"/>
    <property type="match status" value="1"/>
</dbReference>
<protein>
    <recommendedName>
        <fullName evidence="4">Molybdenum cofactor sulfurase</fullName>
        <shortName evidence="4">MCS</shortName>
        <shortName evidence="4">MOS</shortName>
        <shortName evidence="4">MoCo sulfurase</shortName>
        <ecNumber evidence="4">2.8.1.9</ecNumber>
    </recommendedName>
    <alternativeName>
        <fullName evidence="4">Molybdenum cofactor sulfurtransferase</fullName>
    </alternativeName>
</protein>
<comment type="cofactor">
    <cofactor evidence="4">
        <name>pyridoxal 5'-phosphate</name>
        <dbReference type="ChEBI" id="CHEBI:597326"/>
    </cofactor>
</comment>
<keyword evidence="2 4" id="KW-0663">Pyridoxal phosphate</keyword>
<dbReference type="InterPro" id="IPR028886">
    <property type="entry name" value="MoCo_sulfurase"/>
</dbReference>
<evidence type="ECO:0000256" key="1">
    <source>
        <dbReference type="ARBA" id="ARBA00022679"/>
    </source>
</evidence>
<dbReference type="SUPFAM" id="SSF53383">
    <property type="entry name" value="PLP-dependent transferases"/>
    <property type="match status" value="1"/>
</dbReference>
<evidence type="ECO:0000313" key="8">
    <source>
        <dbReference type="Proteomes" id="UP001162060"/>
    </source>
</evidence>
<dbReference type="Gene3D" id="3.40.640.10">
    <property type="entry name" value="Type I PLP-dependent aspartate aminotransferase-like (Major domain)"/>
    <property type="match status" value="1"/>
</dbReference>
<dbReference type="InterPro" id="IPR005302">
    <property type="entry name" value="MoCF_Sase_C"/>
</dbReference>
<feature type="domain" description="MOSC" evidence="6">
    <location>
        <begin position="740"/>
        <end position="885"/>
    </location>
</feature>
<dbReference type="Proteomes" id="UP001162060">
    <property type="component" value="Unassembled WGS sequence"/>
</dbReference>
<feature type="region of interest" description="Disordered" evidence="5">
    <location>
        <begin position="1"/>
        <end position="30"/>
    </location>
</feature>